<accession>L0KB10</accession>
<evidence type="ECO:0000313" key="1">
    <source>
        <dbReference type="EMBL" id="AGB41559.1"/>
    </source>
</evidence>
<name>L0KB10_HALHC</name>
<dbReference type="KEGG" id="hhl:Halha_1621"/>
<sequence length="71" mass="8672">MPHLIKQTRHYLYQRLNTIKQINNCFIRFEALQKLQTEVENSCLYYRMKQNLLTKIEAEIKQAENDYLSYS</sequence>
<keyword evidence="2" id="KW-1185">Reference proteome</keyword>
<gene>
    <name evidence="1" type="ordered locus">Halha_1621</name>
</gene>
<dbReference type="Proteomes" id="UP000010880">
    <property type="component" value="Chromosome"/>
</dbReference>
<dbReference type="EMBL" id="CP003359">
    <property type="protein sequence ID" value="AGB41559.1"/>
    <property type="molecule type" value="Genomic_DNA"/>
</dbReference>
<proteinExistence type="predicted"/>
<reference evidence="2" key="1">
    <citation type="submission" date="2012-02" db="EMBL/GenBank/DDBJ databases">
        <title>The complete genome of Halobacteroides halobius DSM 5150.</title>
        <authorList>
            <person name="Lucas S."/>
            <person name="Copeland A."/>
            <person name="Lapidus A."/>
            <person name="Glavina del Rio T."/>
            <person name="Dalin E."/>
            <person name="Tice H."/>
            <person name="Bruce D."/>
            <person name="Goodwin L."/>
            <person name="Pitluck S."/>
            <person name="Peters L."/>
            <person name="Mikhailova N."/>
            <person name="Gu W."/>
            <person name="Kyrpides N."/>
            <person name="Mavromatis K."/>
            <person name="Ivanova N."/>
            <person name="Brettin T."/>
            <person name="Detter J.C."/>
            <person name="Han C."/>
            <person name="Larimer F."/>
            <person name="Land M."/>
            <person name="Hauser L."/>
            <person name="Markowitz V."/>
            <person name="Cheng J.-F."/>
            <person name="Hugenholtz P."/>
            <person name="Woyke T."/>
            <person name="Wu D."/>
            <person name="Tindall B."/>
            <person name="Pomrenke H."/>
            <person name="Brambilla E."/>
            <person name="Klenk H.-P."/>
            <person name="Eisen J.A."/>
        </authorList>
    </citation>
    <scope>NUCLEOTIDE SEQUENCE [LARGE SCALE GENOMIC DNA]</scope>
    <source>
        <strain evidence="2">ATCC 35273 / DSM 5150 / MD-1</strain>
    </source>
</reference>
<protein>
    <submittedName>
        <fullName evidence="1">Uncharacterized protein</fullName>
    </submittedName>
</protein>
<evidence type="ECO:0000313" key="2">
    <source>
        <dbReference type="Proteomes" id="UP000010880"/>
    </source>
</evidence>
<dbReference type="HOGENOM" id="CLU_2734428_0_0_9"/>
<dbReference type="RefSeq" id="WP_015327276.1">
    <property type="nucleotide sequence ID" value="NC_019978.1"/>
</dbReference>
<organism evidence="1 2">
    <name type="scientific">Halobacteroides halobius (strain ATCC 35273 / DSM 5150 / MD-1)</name>
    <dbReference type="NCBI Taxonomy" id="748449"/>
    <lineage>
        <taxon>Bacteria</taxon>
        <taxon>Bacillati</taxon>
        <taxon>Bacillota</taxon>
        <taxon>Clostridia</taxon>
        <taxon>Halanaerobiales</taxon>
        <taxon>Halobacteroidaceae</taxon>
        <taxon>Halobacteroides</taxon>
    </lineage>
</organism>
<dbReference type="AlphaFoldDB" id="L0KB10"/>